<sequence length="50" mass="5666">MIDVHVVSNVVIVSDSRTQLSSSSCRVGCSVYTWVSFCLVLHKIFHLQKR</sequence>
<evidence type="ECO:0000313" key="1">
    <source>
        <dbReference type="EMBL" id="JAD80051.1"/>
    </source>
</evidence>
<dbReference type="EMBL" id="GBRH01217844">
    <property type="protein sequence ID" value="JAD80051.1"/>
    <property type="molecule type" value="Transcribed_RNA"/>
</dbReference>
<organism evidence="1">
    <name type="scientific">Arundo donax</name>
    <name type="common">Giant reed</name>
    <name type="synonym">Donax arundinaceus</name>
    <dbReference type="NCBI Taxonomy" id="35708"/>
    <lineage>
        <taxon>Eukaryota</taxon>
        <taxon>Viridiplantae</taxon>
        <taxon>Streptophyta</taxon>
        <taxon>Embryophyta</taxon>
        <taxon>Tracheophyta</taxon>
        <taxon>Spermatophyta</taxon>
        <taxon>Magnoliopsida</taxon>
        <taxon>Liliopsida</taxon>
        <taxon>Poales</taxon>
        <taxon>Poaceae</taxon>
        <taxon>PACMAD clade</taxon>
        <taxon>Arundinoideae</taxon>
        <taxon>Arundineae</taxon>
        <taxon>Arundo</taxon>
    </lineage>
</organism>
<accession>A0A0A9CWV2</accession>
<name>A0A0A9CWV2_ARUDO</name>
<protein>
    <submittedName>
        <fullName evidence="1">Uncharacterized protein</fullName>
    </submittedName>
</protein>
<reference evidence="1" key="2">
    <citation type="journal article" date="2015" name="Data Brief">
        <title>Shoot transcriptome of the giant reed, Arundo donax.</title>
        <authorList>
            <person name="Barrero R.A."/>
            <person name="Guerrero F.D."/>
            <person name="Moolhuijzen P."/>
            <person name="Goolsby J.A."/>
            <person name="Tidwell J."/>
            <person name="Bellgard S.E."/>
            <person name="Bellgard M.I."/>
        </authorList>
    </citation>
    <scope>NUCLEOTIDE SEQUENCE</scope>
    <source>
        <tissue evidence="1">Shoot tissue taken approximately 20 cm above the soil surface</tissue>
    </source>
</reference>
<dbReference type="AlphaFoldDB" id="A0A0A9CWV2"/>
<reference evidence="1" key="1">
    <citation type="submission" date="2014-09" db="EMBL/GenBank/DDBJ databases">
        <authorList>
            <person name="Magalhaes I.L.F."/>
            <person name="Oliveira U."/>
            <person name="Santos F.R."/>
            <person name="Vidigal T.H.D.A."/>
            <person name="Brescovit A.D."/>
            <person name="Santos A.J."/>
        </authorList>
    </citation>
    <scope>NUCLEOTIDE SEQUENCE</scope>
    <source>
        <tissue evidence="1">Shoot tissue taken approximately 20 cm above the soil surface</tissue>
    </source>
</reference>
<proteinExistence type="predicted"/>